<evidence type="ECO:0000259" key="8">
    <source>
        <dbReference type="PROSITE" id="PS51456"/>
    </source>
</evidence>
<dbReference type="PROSITE" id="PS50096">
    <property type="entry name" value="IQ"/>
    <property type="match status" value="2"/>
</dbReference>
<keyword evidence="3 6" id="KW-0518">Myosin</keyword>
<dbReference type="VEuPathDB" id="TriTrypDB:TRSC58_00243"/>
<dbReference type="PANTHER" id="PTHR13140">
    <property type="entry name" value="MYOSIN"/>
    <property type="match status" value="1"/>
</dbReference>
<keyword evidence="4 6" id="KW-0505">Motor protein</keyword>
<accession>A0A061JEK3</accession>
<proteinExistence type="inferred from homology"/>
<sequence>MSRFKTGDNVFFQHPEHSWLCGVIKVITRSGIVCATQDPLRKEVIQDEWITVRNPEDVVPLHEEYLHDVPDDLLNLTIVHESSLLRCFYLRYMNDVIYTNIGDIVVALNPFTFAVPWYKDTQIRNYLDAGRKLSGASVPSNLMPHSWAQAHVTYYEMVDSNENQCIIVSGESGAGKTEATKLVLKYLGIVSSLSGTKEEQEAALDVGKRLVACSPILECFGNAKTVGNDNSSRFGKFMKVKFDAKHRLVGAETTTYLLEKGRIISAAQGERVYHSFYLLARAQSSTARFLGLECEKEYVSLYSGSIMNNTKYNTENEFNDVSKAMRLVGMTEAEITSVWRVTAAVMTLINIRFLPEKYGCSIDLKTMKYLRKAIQLLDINEDGLVHEFLTSTRVHPGNVLASKANDVAAAVDIRDAMCKHLYDGVFGWIVDRCNDLCDVKNDDNWIGLLDIFGFENLKINSFEQLCINLMNERLQYHYNSLIFQRDMDECRMEGVDVTKVKFADNAGCLKMLTDQGGIFPLLDECCWHGKGTDLGFLEKVVHTHRSNTFFNRKLASGETFCVRHYAAEVTYNVMGWIDKNRDNLKDSIKLLVRSSGDSVIARCLPAPSPPSKRRGGKEFTVSGFFRNQLMALMDLIGSTNPHWIRCIKPHPDKKPSMFHGREVMKQLVSCGVLDTVKMRKNGYPVRIPRDLFCREYRMCTSVGATDEKRFIQSVLLLARIHMPAQAQIGKSKIFLKTEAFNLLEKLRDQHLLRAVLLVQRIARGYLTRTRAYTLFTFLDNAGLFWQTLGRAVADLHRREVHGRHLCELEEDQAWSTLEKLEYERRLYQETMEAAERERGVEKEARRLGEVHHRAAICIQRHVRGCLVRIRWYRKLLEERRSALEFERELACVAERAEVRALDTHRITDEKSWVQWLNAVDSLRRQKQEDEQRLVERTSQKTRIRIRELVRKEDQMRLKIELHESDARFALFSHHQYLTAYYTKSEAERRRRVEKTQVKGTGTFCPRLKGIQARAERSAVSDARMQKVLAEYALSRVRSDPERQECQNAGPAPDCLSPNTSKESFIFCQVQKKWLRQQEWMSLREVGQQPAKNPSAFSMLSNADDGEFSGPYRTIEASLHSLSPLKHGSSHSARLSISTLDGRGKKESSQISDETEWRRSKRNTSIDWNSVFGA</sequence>
<dbReference type="Gene3D" id="1.20.5.4820">
    <property type="match status" value="1"/>
</dbReference>
<evidence type="ECO:0000256" key="5">
    <source>
        <dbReference type="ARBA" id="ARBA00023203"/>
    </source>
</evidence>
<keyword evidence="2 6" id="KW-0067">ATP-binding</keyword>
<dbReference type="Gene3D" id="1.20.120.720">
    <property type="entry name" value="Myosin VI head, motor domain, U50 subdomain"/>
    <property type="match status" value="1"/>
</dbReference>
<feature type="region of interest" description="Disordered" evidence="7">
    <location>
        <begin position="1122"/>
        <end position="1159"/>
    </location>
</feature>
<feature type="binding site" evidence="6">
    <location>
        <begin position="170"/>
        <end position="177"/>
    </location>
    <ligand>
        <name>ATP</name>
        <dbReference type="ChEBI" id="CHEBI:30616"/>
    </ligand>
</feature>
<keyword evidence="5 6" id="KW-0009">Actin-binding</keyword>
<dbReference type="GO" id="GO:0016020">
    <property type="term" value="C:membrane"/>
    <property type="evidence" value="ECO:0007669"/>
    <property type="project" value="TreeGrafter"/>
</dbReference>
<keyword evidence="10" id="KW-1185">Reference proteome</keyword>
<dbReference type="OrthoDB" id="6108017at2759"/>
<comment type="similarity">
    <text evidence="6">Belongs to the TRAFAC class myosin-kinesin ATPase superfamily. Myosin family.</text>
</comment>
<dbReference type="GO" id="GO:0005524">
    <property type="term" value="F:ATP binding"/>
    <property type="evidence" value="ECO:0007669"/>
    <property type="project" value="UniProtKB-UniRule"/>
</dbReference>
<evidence type="ECO:0000256" key="3">
    <source>
        <dbReference type="ARBA" id="ARBA00023123"/>
    </source>
</evidence>
<evidence type="ECO:0000256" key="4">
    <source>
        <dbReference type="ARBA" id="ARBA00023175"/>
    </source>
</evidence>
<protein>
    <submittedName>
        <fullName evidence="9">Myosin heavy chain</fullName>
    </submittedName>
</protein>
<dbReference type="Gene3D" id="1.20.58.530">
    <property type="match status" value="1"/>
</dbReference>
<dbReference type="CDD" id="cd00124">
    <property type="entry name" value="MYSc"/>
    <property type="match status" value="1"/>
</dbReference>
<dbReference type="GO" id="GO:0016459">
    <property type="term" value="C:myosin complex"/>
    <property type="evidence" value="ECO:0007669"/>
    <property type="project" value="UniProtKB-KW"/>
</dbReference>
<dbReference type="InterPro" id="IPR036961">
    <property type="entry name" value="Kinesin_motor_dom_sf"/>
</dbReference>
<dbReference type="Proteomes" id="UP000031737">
    <property type="component" value="Unassembled WGS sequence"/>
</dbReference>
<dbReference type="InterPro" id="IPR001609">
    <property type="entry name" value="Myosin_head_motor_dom-like"/>
</dbReference>
<evidence type="ECO:0000256" key="6">
    <source>
        <dbReference type="PROSITE-ProRule" id="PRU00782"/>
    </source>
</evidence>
<dbReference type="InterPro" id="IPR000048">
    <property type="entry name" value="IQ_motif_EF-hand-BS"/>
</dbReference>
<dbReference type="EMBL" id="AUPL01000243">
    <property type="protein sequence ID" value="ESL11997.1"/>
    <property type="molecule type" value="Genomic_DNA"/>
</dbReference>
<evidence type="ECO:0000256" key="1">
    <source>
        <dbReference type="ARBA" id="ARBA00022741"/>
    </source>
</evidence>
<dbReference type="Gene3D" id="3.40.850.10">
    <property type="entry name" value="Kinesin motor domain"/>
    <property type="match status" value="1"/>
</dbReference>
<dbReference type="GO" id="GO:0005737">
    <property type="term" value="C:cytoplasm"/>
    <property type="evidence" value="ECO:0007669"/>
    <property type="project" value="TreeGrafter"/>
</dbReference>
<feature type="compositionally biased region" description="Polar residues" evidence="7">
    <location>
        <begin position="1129"/>
        <end position="1138"/>
    </location>
</feature>
<gene>
    <name evidence="9" type="ORF">TRSC58_00243</name>
</gene>
<evidence type="ECO:0000313" key="9">
    <source>
        <dbReference type="EMBL" id="ESL11997.1"/>
    </source>
</evidence>
<dbReference type="PROSITE" id="PS51456">
    <property type="entry name" value="MYOSIN_MOTOR"/>
    <property type="match status" value="1"/>
</dbReference>
<evidence type="ECO:0000313" key="10">
    <source>
        <dbReference type="Proteomes" id="UP000031737"/>
    </source>
</evidence>
<dbReference type="AlphaFoldDB" id="A0A061JEK3"/>
<dbReference type="Pfam" id="PF00612">
    <property type="entry name" value="IQ"/>
    <property type="match status" value="2"/>
</dbReference>
<dbReference type="Pfam" id="PF00063">
    <property type="entry name" value="Myosin_head"/>
    <property type="match status" value="1"/>
</dbReference>
<organism evidence="9 10">
    <name type="scientific">Trypanosoma rangeli SC58</name>
    <dbReference type="NCBI Taxonomy" id="429131"/>
    <lineage>
        <taxon>Eukaryota</taxon>
        <taxon>Discoba</taxon>
        <taxon>Euglenozoa</taxon>
        <taxon>Kinetoplastea</taxon>
        <taxon>Metakinetoplastina</taxon>
        <taxon>Trypanosomatida</taxon>
        <taxon>Trypanosomatidae</taxon>
        <taxon>Trypanosoma</taxon>
        <taxon>Herpetosoma</taxon>
    </lineage>
</organism>
<feature type="domain" description="Myosin motor" evidence="8">
    <location>
        <begin position="68"/>
        <end position="748"/>
    </location>
</feature>
<dbReference type="InterPro" id="IPR027417">
    <property type="entry name" value="P-loop_NTPase"/>
</dbReference>
<feature type="region of interest" description="Actin-binding" evidence="6">
    <location>
        <begin position="629"/>
        <end position="651"/>
    </location>
</feature>
<comment type="caution">
    <text evidence="9">The sequence shown here is derived from an EMBL/GenBank/DDBJ whole genome shotgun (WGS) entry which is preliminary data.</text>
</comment>
<dbReference type="GO" id="GO:0051015">
    <property type="term" value="F:actin filament binding"/>
    <property type="evidence" value="ECO:0007669"/>
    <property type="project" value="TreeGrafter"/>
</dbReference>
<dbReference type="PRINTS" id="PR00193">
    <property type="entry name" value="MYOSINHEAVY"/>
</dbReference>
<dbReference type="SMART" id="SM00242">
    <property type="entry name" value="MYSc"/>
    <property type="match status" value="1"/>
</dbReference>
<dbReference type="GO" id="GO:0000146">
    <property type="term" value="F:microfilament motor activity"/>
    <property type="evidence" value="ECO:0007669"/>
    <property type="project" value="TreeGrafter"/>
</dbReference>
<reference evidence="9 10" key="1">
    <citation type="submission" date="2013-07" db="EMBL/GenBank/DDBJ databases">
        <authorList>
            <person name="Stoco P.H."/>
            <person name="Wagner G."/>
            <person name="Gerber A."/>
            <person name="Zaha A."/>
            <person name="Thompson C."/>
            <person name="Bartholomeu D.C."/>
            <person name="Luckemeyer D.D."/>
            <person name="Bahia D."/>
            <person name="Loreto E."/>
            <person name="Prestes E.B."/>
            <person name="Lima F.M."/>
            <person name="Rodrigues-Luiz G."/>
            <person name="Vallejo G.A."/>
            <person name="Filho J.F."/>
            <person name="Monteiro K.M."/>
            <person name="Tyler K.M."/>
            <person name="de Almeida L.G."/>
            <person name="Ortiz M.F."/>
            <person name="Siervo M.A."/>
            <person name="de Moraes M.H."/>
            <person name="Cunha O.L."/>
            <person name="Mendonca-Neto R."/>
            <person name="Silva R."/>
            <person name="Teixeira S.M."/>
            <person name="Murta S.M."/>
            <person name="Sincero T.C."/>
            <person name="Mendes T.A."/>
            <person name="Urmenyi T.P."/>
            <person name="Silva V.G."/>
            <person name="da Rocha W.D."/>
            <person name="Andersson B."/>
            <person name="Romanha A.J."/>
            <person name="Steindel M."/>
            <person name="de Vasconcelos A.T."/>
            <person name="Grisard E.C."/>
        </authorList>
    </citation>
    <scope>NUCLEOTIDE SEQUENCE [LARGE SCALE GENOMIC DNA]</scope>
    <source>
        <strain evidence="9 10">SC58</strain>
    </source>
</reference>
<dbReference type="SMART" id="SM00015">
    <property type="entry name" value="IQ"/>
    <property type="match status" value="2"/>
</dbReference>
<evidence type="ECO:0000256" key="2">
    <source>
        <dbReference type="ARBA" id="ARBA00022840"/>
    </source>
</evidence>
<name>A0A061JEK3_TRYRA</name>
<dbReference type="Gene3D" id="1.10.10.820">
    <property type="match status" value="1"/>
</dbReference>
<evidence type="ECO:0000256" key="7">
    <source>
        <dbReference type="SAM" id="MobiDB-lite"/>
    </source>
</evidence>
<dbReference type="GO" id="GO:0007015">
    <property type="term" value="P:actin filament organization"/>
    <property type="evidence" value="ECO:0007669"/>
    <property type="project" value="TreeGrafter"/>
</dbReference>
<dbReference type="PANTHER" id="PTHR13140:SF706">
    <property type="entry name" value="DILUTE CLASS UNCONVENTIONAL MYOSIN, ISOFORM C"/>
    <property type="match status" value="1"/>
</dbReference>
<keyword evidence="1 6" id="KW-0547">Nucleotide-binding</keyword>
<dbReference type="SUPFAM" id="SSF52540">
    <property type="entry name" value="P-loop containing nucleoside triphosphate hydrolases"/>
    <property type="match status" value="1"/>
</dbReference>